<dbReference type="PANTHER" id="PTHR48097:SF9">
    <property type="entry name" value="L-THREONINE ALDOLASE"/>
    <property type="match status" value="1"/>
</dbReference>
<comment type="cofactor">
    <cofactor evidence="1">
        <name>pyridoxal 5'-phosphate</name>
        <dbReference type="ChEBI" id="CHEBI:597326"/>
    </cofactor>
</comment>
<dbReference type="NCBIfam" id="NF041359">
    <property type="entry name" value="GntG_guanitoxin"/>
    <property type="match status" value="1"/>
</dbReference>
<evidence type="ECO:0000256" key="6">
    <source>
        <dbReference type="PIRSR" id="PIRSR017617-1"/>
    </source>
</evidence>
<dbReference type="GO" id="GO:0006567">
    <property type="term" value="P:L-threonine catabolic process"/>
    <property type="evidence" value="ECO:0007669"/>
    <property type="project" value="TreeGrafter"/>
</dbReference>
<feature type="modified residue" description="N6-(pyridoxal phosphate)lysine" evidence="6">
    <location>
        <position position="212"/>
    </location>
</feature>
<dbReference type="CDD" id="cd06502">
    <property type="entry name" value="TA_like"/>
    <property type="match status" value="1"/>
</dbReference>
<dbReference type="GO" id="GO:0008732">
    <property type="term" value="F:L-allo-threonine aldolase activity"/>
    <property type="evidence" value="ECO:0007669"/>
    <property type="project" value="TreeGrafter"/>
</dbReference>
<organism evidence="8 9">
    <name type="scientific">Denitrobaculum tricleocarpae</name>
    <dbReference type="NCBI Taxonomy" id="2591009"/>
    <lineage>
        <taxon>Bacteria</taxon>
        <taxon>Pseudomonadati</taxon>
        <taxon>Pseudomonadota</taxon>
        <taxon>Alphaproteobacteria</taxon>
        <taxon>Rhodospirillales</taxon>
        <taxon>Rhodospirillaceae</taxon>
        <taxon>Denitrobaculum</taxon>
    </lineage>
</organism>
<dbReference type="Gene3D" id="3.40.640.10">
    <property type="entry name" value="Type I PLP-dependent aspartate aminotransferase-like (Major domain)"/>
    <property type="match status" value="1"/>
</dbReference>
<proteinExistence type="inferred from homology"/>
<dbReference type="InterPro" id="IPR015422">
    <property type="entry name" value="PyrdxlP-dep_Trfase_small"/>
</dbReference>
<evidence type="ECO:0000256" key="1">
    <source>
        <dbReference type="ARBA" id="ARBA00001933"/>
    </source>
</evidence>
<dbReference type="FunFam" id="3.40.640.10:FF:000030">
    <property type="entry name" value="Low-specificity L-threonine aldolase"/>
    <property type="match status" value="1"/>
</dbReference>
<keyword evidence="4" id="KW-0663">Pyridoxal phosphate</keyword>
<dbReference type="InterPro" id="IPR015421">
    <property type="entry name" value="PyrdxlP-dep_Trfase_major"/>
</dbReference>
<sequence length="362" mass="38259">MKTAQTEGAGSNRRRMIDLRSDTVTKPSAGMRRAMAEAEVGDDVYGEDPTVEALQSKAATLLGKEAGLFLPTGTQSNLVALMTHCQRGEEYIAGAGSHIFHDEAAGAAVLGSISPVGLPLDGKGALTLEAVAGAIKADDPHYAVSRLVCLENTCGGRVQDQDNLDAIADLAHARGLSVHMDGARLMNAAVASDCPPADLVRKADTVSLCLSKGLGTPVGSVLCGPRDFIKRALRARKILGGGMRQAGVLAACGLYALEHNIARMAEDHRRATRMAEGLAQFPALKVIHDPDHTNMLFVAPREEDHDALLTHLAKEGIVFGSQKPSIRLVTHLDITDEDVETIISTVGDYYARSRQNLAAAGS</sequence>
<dbReference type="InterPro" id="IPR015424">
    <property type="entry name" value="PyrdxlP-dep_Trfase"/>
</dbReference>
<reference evidence="8 9" key="1">
    <citation type="submission" date="2019-06" db="EMBL/GenBank/DDBJ databases">
        <title>Whole genome sequence for Rhodospirillaceae sp. R148.</title>
        <authorList>
            <person name="Wang G."/>
        </authorList>
    </citation>
    <scope>NUCLEOTIDE SEQUENCE [LARGE SCALE GENOMIC DNA]</scope>
    <source>
        <strain evidence="8 9">R148</strain>
    </source>
</reference>
<dbReference type="InterPro" id="IPR023603">
    <property type="entry name" value="Low_specificity_L-TA-like"/>
</dbReference>
<evidence type="ECO:0000313" key="9">
    <source>
        <dbReference type="Proteomes" id="UP000315252"/>
    </source>
</evidence>
<comment type="similarity">
    <text evidence="2">Belongs to the threonine aldolase family.</text>
</comment>
<evidence type="ECO:0000259" key="7">
    <source>
        <dbReference type="Pfam" id="PF01212"/>
    </source>
</evidence>
<dbReference type="InterPro" id="IPR001597">
    <property type="entry name" value="ArAA_b-elim_lyase/Thr_aldolase"/>
</dbReference>
<keyword evidence="9" id="KW-1185">Reference proteome</keyword>
<dbReference type="OrthoDB" id="9774495at2"/>
<comment type="caution">
    <text evidence="8">The sequence shown here is derived from an EMBL/GenBank/DDBJ whole genome shotgun (WGS) entry which is preliminary data.</text>
</comment>
<dbReference type="SUPFAM" id="SSF53383">
    <property type="entry name" value="PLP-dependent transferases"/>
    <property type="match status" value="1"/>
</dbReference>
<comment type="subunit">
    <text evidence="3">Homotetramer.</text>
</comment>
<dbReference type="Pfam" id="PF01212">
    <property type="entry name" value="Beta_elim_lyase"/>
    <property type="match status" value="1"/>
</dbReference>
<dbReference type="EMBL" id="VHSH01000008">
    <property type="protein sequence ID" value="TQV76367.1"/>
    <property type="molecule type" value="Genomic_DNA"/>
</dbReference>
<dbReference type="EC" id="4.1.2.48" evidence="8"/>
<accession>A0A545TGL2</accession>
<dbReference type="PIRSF" id="PIRSF017617">
    <property type="entry name" value="Thr_aldolase"/>
    <property type="match status" value="1"/>
</dbReference>
<dbReference type="PANTHER" id="PTHR48097">
    <property type="entry name" value="L-THREONINE ALDOLASE-RELATED"/>
    <property type="match status" value="1"/>
</dbReference>
<feature type="domain" description="Aromatic amino acid beta-eliminating lyase/threonine aldolase" evidence="7">
    <location>
        <begin position="18"/>
        <end position="299"/>
    </location>
</feature>
<dbReference type="NCBIfam" id="NF007825">
    <property type="entry name" value="PRK10534.1"/>
    <property type="match status" value="1"/>
</dbReference>
<dbReference type="Gene3D" id="3.90.1150.10">
    <property type="entry name" value="Aspartate Aminotransferase, domain 1"/>
    <property type="match status" value="1"/>
</dbReference>
<evidence type="ECO:0000256" key="3">
    <source>
        <dbReference type="ARBA" id="ARBA00011881"/>
    </source>
</evidence>
<name>A0A545TGL2_9PROT</name>
<gene>
    <name evidence="8" type="primary">ltaE</name>
    <name evidence="8" type="ORF">FKG95_21030</name>
</gene>
<dbReference type="GO" id="GO:0006545">
    <property type="term" value="P:glycine biosynthetic process"/>
    <property type="evidence" value="ECO:0007669"/>
    <property type="project" value="TreeGrafter"/>
</dbReference>
<dbReference type="Proteomes" id="UP000315252">
    <property type="component" value="Unassembled WGS sequence"/>
</dbReference>
<keyword evidence="5 8" id="KW-0456">Lyase</keyword>
<protein>
    <submittedName>
        <fullName evidence="8">Low-specificity L-threonine aldolase</fullName>
        <ecNumber evidence="8">4.1.2.48</ecNumber>
    </submittedName>
</protein>
<evidence type="ECO:0000256" key="2">
    <source>
        <dbReference type="ARBA" id="ARBA00006966"/>
    </source>
</evidence>
<evidence type="ECO:0000256" key="4">
    <source>
        <dbReference type="ARBA" id="ARBA00022898"/>
    </source>
</evidence>
<evidence type="ECO:0000313" key="8">
    <source>
        <dbReference type="EMBL" id="TQV76367.1"/>
    </source>
</evidence>
<evidence type="ECO:0000256" key="5">
    <source>
        <dbReference type="ARBA" id="ARBA00023239"/>
    </source>
</evidence>
<dbReference type="AlphaFoldDB" id="A0A545TGL2"/>
<dbReference type="GO" id="GO:0005829">
    <property type="term" value="C:cytosol"/>
    <property type="evidence" value="ECO:0007669"/>
    <property type="project" value="TreeGrafter"/>
</dbReference>